<feature type="transmembrane region" description="Helical" evidence="1">
    <location>
        <begin position="6"/>
        <end position="29"/>
    </location>
</feature>
<keyword evidence="1" id="KW-0472">Membrane</keyword>
<feature type="transmembrane region" description="Helical" evidence="1">
    <location>
        <begin position="108"/>
        <end position="129"/>
    </location>
</feature>
<name>A0ABV8EP16_9BACT</name>
<evidence type="ECO:0000313" key="2">
    <source>
        <dbReference type="EMBL" id="MFC3977972.1"/>
    </source>
</evidence>
<dbReference type="Proteomes" id="UP001595766">
    <property type="component" value="Unassembled WGS sequence"/>
</dbReference>
<keyword evidence="3" id="KW-1185">Reference proteome</keyword>
<protein>
    <submittedName>
        <fullName evidence="2">DUF3784 domain-containing protein</fullName>
    </submittedName>
</protein>
<dbReference type="InterPro" id="IPR017259">
    <property type="entry name" value="UCP037672"/>
</dbReference>
<dbReference type="RefSeq" id="WP_241297594.1">
    <property type="nucleotide sequence ID" value="NZ_JAKZGR010000026.1"/>
</dbReference>
<keyword evidence="1" id="KW-1133">Transmembrane helix</keyword>
<evidence type="ECO:0000313" key="3">
    <source>
        <dbReference type="Proteomes" id="UP001595766"/>
    </source>
</evidence>
<comment type="caution">
    <text evidence="2">The sequence shown here is derived from an EMBL/GenBank/DDBJ whole genome shotgun (WGS) entry which is preliminary data.</text>
</comment>
<sequence length="240" mass="27116">MMALITGIILISLGLLVKTFPNLITGYNTMTQKEKEKVDIGRFSSFMRNAFIIMGLTVALGHNLLLWFGLDSVASYFVQAVIIGGVLVISFVFKRYDHNNYGFMKDRLKRFLAIAVLLVVSGSIAYAFIPTKIKVAGEMLEITGAYSVILNQDDLESVQLVNTRPKIKGRTNGISLGPLRKGFFNVHDNGRTRLYIHSNKGPFLYLNVTEKEDVIINYKDQKETERVYLLLKNLINQRES</sequence>
<evidence type="ECO:0000256" key="1">
    <source>
        <dbReference type="SAM" id="Phobius"/>
    </source>
</evidence>
<keyword evidence="1" id="KW-0812">Transmembrane</keyword>
<feature type="transmembrane region" description="Helical" evidence="1">
    <location>
        <begin position="50"/>
        <end position="70"/>
    </location>
</feature>
<reference evidence="3" key="1">
    <citation type="journal article" date="2019" name="Int. J. Syst. Evol. Microbiol.">
        <title>The Global Catalogue of Microorganisms (GCM) 10K type strain sequencing project: providing services to taxonomists for standard genome sequencing and annotation.</title>
        <authorList>
            <consortium name="The Broad Institute Genomics Platform"/>
            <consortium name="The Broad Institute Genome Sequencing Center for Infectious Disease"/>
            <person name="Wu L."/>
            <person name="Ma J."/>
        </authorList>
    </citation>
    <scope>NUCLEOTIDE SEQUENCE [LARGE SCALE GENOMIC DNA]</scope>
    <source>
        <strain evidence="3">CECT 8551</strain>
    </source>
</reference>
<dbReference type="EMBL" id="JBHSAV010000091">
    <property type="protein sequence ID" value="MFC3977972.1"/>
    <property type="molecule type" value="Genomic_DNA"/>
</dbReference>
<dbReference type="Pfam" id="PF12650">
    <property type="entry name" value="DUF3784"/>
    <property type="match status" value="1"/>
</dbReference>
<proteinExistence type="predicted"/>
<feature type="transmembrane region" description="Helical" evidence="1">
    <location>
        <begin position="76"/>
        <end position="96"/>
    </location>
</feature>
<gene>
    <name evidence="2" type="ORF">ACFOUP_16430</name>
</gene>
<organism evidence="2 3">
    <name type="scientific">Belliella kenyensis</name>
    <dbReference type="NCBI Taxonomy" id="1472724"/>
    <lineage>
        <taxon>Bacteria</taxon>
        <taxon>Pseudomonadati</taxon>
        <taxon>Bacteroidota</taxon>
        <taxon>Cytophagia</taxon>
        <taxon>Cytophagales</taxon>
        <taxon>Cyclobacteriaceae</taxon>
        <taxon>Belliella</taxon>
    </lineage>
</organism>
<accession>A0ABV8EP16</accession>